<name>A0A379SNR7_SALER</name>
<reference evidence="1 2" key="1">
    <citation type="submission" date="2018-06" db="EMBL/GenBank/DDBJ databases">
        <authorList>
            <consortium name="Pathogen Informatics"/>
            <person name="Doyle S."/>
        </authorList>
    </citation>
    <scope>NUCLEOTIDE SEQUENCE [LARGE SCALE GENOMIC DNA]</scope>
    <source>
        <strain evidence="1 2">NCTC7304</strain>
    </source>
</reference>
<dbReference type="AlphaFoldDB" id="A0A379SNR7"/>
<gene>
    <name evidence="1" type="ORF">NCTC7304_00007</name>
</gene>
<sequence>MLLTTMHYIFYVDVNSTIHFSTLADACQPVRNTSPLSINKTLAVGKSLVSGFLQKLAQKRQRAVEDYINTLLP</sequence>
<organism evidence="1 2">
    <name type="scientific">Salmonella enterica subsp. arizonae</name>
    <dbReference type="NCBI Taxonomy" id="59203"/>
    <lineage>
        <taxon>Bacteria</taxon>
        <taxon>Pseudomonadati</taxon>
        <taxon>Pseudomonadota</taxon>
        <taxon>Gammaproteobacteria</taxon>
        <taxon>Enterobacterales</taxon>
        <taxon>Enterobacteriaceae</taxon>
        <taxon>Salmonella</taxon>
    </lineage>
</organism>
<dbReference type="Proteomes" id="UP000254762">
    <property type="component" value="Unassembled WGS sequence"/>
</dbReference>
<accession>A0A379SNR7</accession>
<protein>
    <submittedName>
        <fullName evidence="1">Uncharacterized protein</fullName>
    </submittedName>
</protein>
<evidence type="ECO:0000313" key="2">
    <source>
        <dbReference type="Proteomes" id="UP000254762"/>
    </source>
</evidence>
<proteinExistence type="predicted"/>
<dbReference type="EMBL" id="UGXD01000001">
    <property type="protein sequence ID" value="SUG30658.1"/>
    <property type="molecule type" value="Genomic_DNA"/>
</dbReference>
<evidence type="ECO:0000313" key="1">
    <source>
        <dbReference type="EMBL" id="SUG30658.1"/>
    </source>
</evidence>